<name>A0AAV4MVT1_CAEEX</name>
<protein>
    <submittedName>
        <fullName evidence="1">Uncharacterized protein</fullName>
    </submittedName>
</protein>
<keyword evidence="2" id="KW-1185">Reference proteome</keyword>
<accession>A0AAV4MVT1</accession>
<evidence type="ECO:0000313" key="1">
    <source>
        <dbReference type="EMBL" id="GIX75890.1"/>
    </source>
</evidence>
<gene>
    <name evidence="1" type="ORF">CEXT_660861</name>
</gene>
<dbReference type="Proteomes" id="UP001054945">
    <property type="component" value="Unassembled WGS sequence"/>
</dbReference>
<reference evidence="1 2" key="1">
    <citation type="submission" date="2021-06" db="EMBL/GenBank/DDBJ databases">
        <title>Caerostris extrusa draft genome.</title>
        <authorList>
            <person name="Kono N."/>
            <person name="Arakawa K."/>
        </authorList>
    </citation>
    <scope>NUCLEOTIDE SEQUENCE [LARGE SCALE GENOMIC DNA]</scope>
</reference>
<comment type="caution">
    <text evidence="1">The sequence shown here is derived from an EMBL/GenBank/DDBJ whole genome shotgun (WGS) entry which is preliminary data.</text>
</comment>
<sequence>MACGDGGGVADCTLGLLTKGVWFVNVPNYVCKRSKRCQTKSIQAYVQVEHDKFVGRHVLFVKSRNKKKECAHFPFFRAVVSKFHLNL</sequence>
<organism evidence="1 2">
    <name type="scientific">Caerostris extrusa</name>
    <name type="common">Bark spider</name>
    <name type="synonym">Caerostris bankana</name>
    <dbReference type="NCBI Taxonomy" id="172846"/>
    <lineage>
        <taxon>Eukaryota</taxon>
        <taxon>Metazoa</taxon>
        <taxon>Ecdysozoa</taxon>
        <taxon>Arthropoda</taxon>
        <taxon>Chelicerata</taxon>
        <taxon>Arachnida</taxon>
        <taxon>Araneae</taxon>
        <taxon>Araneomorphae</taxon>
        <taxon>Entelegynae</taxon>
        <taxon>Araneoidea</taxon>
        <taxon>Araneidae</taxon>
        <taxon>Caerostris</taxon>
    </lineage>
</organism>
<dbReference type="AlphaFoldDB" id="A0AAV4MVT1"/>
<evidence type="ECO:0000313" key="2">
    <source>
        <dbReference type="Proteomes" id="UP001054945"/>
    </source>
</evidence>
<dbReference type="EMBL" id="BPLR01020208">
    <property type="protein sequence ID" value="GIX75890.1"/>
    <property type="molecule type" value="Genomic_DNA"/>
</dbReference>
<proteinExistence type="predicted"/>